<protein>
    <submittedName>
        <fullName evidence="1">Uncharacterized protein</fullName>
    </submittedName>
</protein>
<dbReference type="Proteomes" id="UP000266506">
    <property type="component" value="Unassembled WGS sequence"/>
</dbReference>
<comment type="caution">
    <text evidence="1">The sequence shown here is derived from an EMBL/GenBank/DDBJ whole genome shotgun (WGS) entry which is preliminary data.</text>
</comment>
<accession>A0A397RRU0</accession>
<dbReference type="AlphaFoldDB" id="A0A397RRU0"/>
<gene>
    <name evidence="1" type="ORF">EI71_01481</name>
</gene>
<proteinExistence type="predicted"/>
<dbReference type="RefSeq" id="WP_119016598.1">
    <property type="nucleotide sequence ID" value="NZ_QXEV01000019.1"/>
</dbReference>
<evidence type="ECO:0000313" key="1">
    <source>
        <dbReference type="EMBL" id="RIA75446.1"/>
    </source>
</evidence>
<organism evidence="1 2">
    <name type="scientific">Anaeroplasma bactoclasticum</name>
    <dbReference type="NCBI Taxonomy" id="2088"/>
    <lineage>
        <taxon>Bacteria</taxon>
        <taxon>Bacillati</taxon>
        <taxon>Mycoplasmatota</taxon>
        <taxon>Mollicutes</taxon>
        <taxon>Anaeroplasmatales</taxon>
        <taxon>Anaeroplasmataceae</taxon>
        <taxon>Anaeroplasma</taxon>
    </lineage>
</organism>
<dbReference type="EMBL" id="QXEV01000019">
    <property type="protein sequence ID" value="RIA75446.1"/>
    <property type="molecule type" value="Genomic_DNA"/>
</dbReference>
<keyword evidence="2" id="KW-1185">Reference proteome</keyword>
<sequence>MKYHHIIKKLKDDNIKVQLVQLKENVSYYVNKNNKNVEFDYSLLYSNQVDVTFLYPTYSENGNIKKFITQYYEGTTSYISKTVKSFTINSKQLLKITYSDNSVERLLLLNDNTAVAASKDTDYSNNPYNGSVVGKTFEYVTTDYTYKYYIKSDSEIEITRYKEIAYYNIEGTVITGFNRNLEKVIGYLEGYGNGKDTKHDGSKGTVYFQLNSNLSLDIWYEGFGSAYCNAFNTVTFQNITGYYINGKRDIYIYFRGDNVDYVMHYDTNNIITISKI</sequence>
<name>A0A397RRU0_9MOLU</name>
<evidence type="ECO:0000313" key="2">
    <source>
        <dbReference type="Proteomes" id="UP000266506"/>
    </source>
</evidence>
<dbReference type="InParanoid" id="A0A397RRU0"/>
<reference evidence="1 2" key="1">
    <citation type="submission" date="2018-08" db="EMBL/GenBank/DDBJ databases">
        <title>Genomic Encyclopedia of Archaeal and Bacterial Type Strains, Phase II (KMG-II): from individual species to whole genera.</title>
        <authorList>
            <person name="Goeker M."/>
        </authorList>
    </citation>
    <scope>NUCLEOTIDE SEQUENCE [LARGE SCALE GENOMIC DNA]</scope>
    <source>
        <strain evidence="1 2">ATCC 27112</strain>
    </source>
</reference>